<dbReference type="InterPro" id="IPR036864">
    <property type="entry name" value="Zn2-C6_fun-type_DNA-bd_sf"/>
</dbReference>
<evidence type="ECO:0000313" key="5">
    <source>
        <dbReference type="EMBL" id="KAH7070277.1"/>
    </source>
</evidence>
<dbReference type="PROSITE" id="PS50048">
    <property type="entry name" value="ZN2_CY6_FUNGAL_2"/>
    <property type="match status" value="1"/>
</dbReference>
<organism evidence="5 6">
    <name type="scientific">Paraphoma chrysanthemicola</name>
    <dbReference type="NCBI Taxonomy" id="798071"/>
    <lineage>
        <taxon>Eukaryota</taxon>
        <taxon>Fungi</taxon>
        <taxon>Dikarya</taxon>
        <taxon>Ascomycota</taxon>
        <taxon>Pezizomycotina</taxon>
        <taxon>Dothideomycetes</taxon>
        <taxon>Pleosporomycetidae</taxon>
        <taxon>Pleosporales</taxon>
        <taxon>Pleosporineae</taxon>
        <taxon>Phaeosphaeriaceae</taxon>
        <taxon>Paraphoma</taxon>
    </lineage>
</organism>
<dbReference type="SMART" id="SM00066">
    <property type="entry name" value="GAL4"/>
    <property type="match status" value="1"/>
</dbReference>
<comment type="caution">
    <text evidence="5">The sequence shown here is derived from an EMBL/GenBank/DDBJ whole genome shotgun (WGS) entry which is preliminary data.</text>
</comment>
<dbReference type="Pfam" id="PF11951">
    <property type="entry name" value="Fungal_trans_2"/>
    <property type="match status" value="1"/>
</dbReference>
<reference evidence="5" key="1">
    <citation type="journal article" date="2021" name="Nat. Commun.">
        <title>Genetic determinants of endophytism in the Arabidopsis root mycobiome.</title>
        <authorList>
            <person name="Mesny F."/>
            <person name="Miyauchi S."/>
            <person name="Thiergart T."/>
            <person name="Pickel B."/>
            <person name="Atanasova L."/>
            <person name="Karlsson M."/>
            <person name="Huettel B."/>
            <person name="Barry K.W."/>
            <person name="Haridas S."/>
            <person name="Chen C."/>
            <person name="Bauer D."/>
            <person name="Andreopoulos W."/>
            <person name="Pangilinan J."/>
            <person name="LaButti K."/>
            <person name="Riley R."/>
            <person name="Lipzen A."/>
            <person name="Clum A."/>
            <person name="Drula E."/>
            <person name="Henrissat B."/>
            <person name="Kohler A."/>
            <person name="Grigoriev I.V."/>
            <person name="Martin F.M."/>
            <person name="Hacquard S."/>
        </authorList>
    </citation>
    <scope>NUCLEOTIDE SEQUENCE</scope>
    <source>
        <strain evidence="5">MPI-SDFR-AT-0120</strain>
    </source>
</reference>
<dbReference type="GO" id="GO:0000981">
    <property type="term" value="F:DNA-binding transcription factor activity, RNA polymerase II-specific"/>
    <property type="evidence" value="ECO:0007669"/>
    <property type="project" value="InterPro"/>
</dbReference>
<dbReference type="PROSITE" id="PS00463">
    <property type="entry name" value="ZN2_CY6_FUNGAL_1"/>
    <property type="match status" value="1"/>
</dbReference>
<evidence type="ECO:0000313" key="6">
    <source>
        <dbReference type="Proteomes" id="UP000813461"/>
    </source>
</evidence>
<accession>A0A8K0QVN5</accession>
<proteinExistence type="predicted"/>
<feature type="coiled-coil region" evidence="2">
    <location>
        <begin position="337"/>
        <end position="364"/>
    </location>
</feature>
<keyword evidence="1" id="KW-0539">Nucleus</keyword>
<dbReference type="CDD" id="cd00067">
    <property type="entry name" value="GAL4"/>
    <property type="match status" value="1"/>
</dbReference>
<gene>
    <name evidence="5" type="ORF">FB567DRAFT_217434</name>
</gene>
<dbReference type="SUPFAM" id="SSF57701">
    <property type="entry name" value="Zn2/Cys6 DNA-binding domain"/>
    <property type="match status" value="1"/>
</dbReference>
<evidence type="ECO:0000256" key="1">
    <source>
        <dbReference type="ARBA" id="ARBA00023242"/>
    </source>
</evidence>
<dbReference type="EMBL" id="JAGMVJ010000027">
    <property type="protein sequence ID" value="KAH7070277.1"/>
    <property type="molecule type" value="Genomic_DNA"/>
</dbReference>
<feature type="domain" description="Zn(2)-C6 fungal-type" evidence="4">
    <location>
        <begin position="10"/>
        <end position="38"/>
    </location>
</feature>
<dbReference type="AlphaFoldDB" id="A0A8K0QVN5"/>
<name>A0A8K0QVN5_9PLEO</name>
<dbReference type="Gene3D" id="4.10.240.10">
    <property type="entry name" value="Zn(2)-C6 fungal-type DNA-binding domain"/>
    <property type="match status" value="1"/>
</dbReference>
<evidence type="ECO:0000256" key="3">
    <source>
        <dbReference type="SAM" id="MobiDB-lite"/>
    </source>
</evidence>
<dbReference type="InterPro" id="IPR053178">
    <property type="entry name" value="Osmoadaptation_assoc"/>
</dbReference>
<dbReference type="PANTHER" id="PTHR38111:SF2">
    <property type="entry name" value="FINGER DOMAIN PROTEIN, PUTATIVE (AFU_ORTHOLOGUE AFUA_1G01560)-RELATED"/>
    <property type="match status" value="1"/>
</dbReference>
<evidence type="ECO:0000259" key="4">
    <source>
        <dbReference type="PROSITE" id="PS50048"/>
    </source>
</evidence>
<dbReference type="Pfam" id="PF00172">
    <property type="entry name" value="Zn_clus"/>
    <property type="match status" value="1"/>
</dbReference>
<keyword evidence="2" id="KW-0175">Coiled coil</keyword>
<sequence length="516" mass="57027">MVNVGGRSKGCSACRRRRVKCDLTQPVCLRCQRAGLDCDGPRQDLAFVEATIVPSRRKVEHSGSGASSHVSSPEAGPSATTQIEIGGQAGINVGSLTDVSVPNMETPSALQLMSLPSGLRDKPQEVYIMFTRKFIAEGGPVDLALRELQSRDITRLETSRTADCETAHLRAVLSFATIVFGAKNQQTSVTQQGYLNHGATLKHLNQALSRPDCHEFDEVIVSVTTLAMQEMLVPSGPKFFLNHMAGLEKLLDLRDPQLHCSPKTLSLYKCLRHMLLFAALSAGRASILAQPGWKRLLSQHCESDEEKQEQRLYDIVADCSVLIPERDKLRRVWDSDHQENTEEADSIQQRADQLVEQLRDWRERWLSDPNNSFTETSMYGTQAPPAMDYLREDTSHGVTDLVFSSISSASLFMLYNIACLHVLQINLSLPSDTHSSAKKEEYLAAAHASILDICRSMPYCLDEELHKELHAGPVAFWAAQVAGAVLKDDTSREGRVLKELLERKSGGGGSAIVWES</sequence>
<dbReference type="GO" id="GO:0008270">
    <property type="term" value="F:zinc ion binding"/>
    <property type="evidence" value="ECO:0007669"/>
    <property type="project" value="InterPro"/>
</dbReference>
<dbReference type="InterPro" id="IPR001138">
    <property type="entry name" value="Zn2Cys6_DnaBD"/>
</dbReference>
<dbReference type="PANTHER" id="PTHR38111">
    <property type="entry name" value="ZN(2)-C6 FUNGAL-TYPE DOMAIN-CONTAINING PROTEIN-RELATED"/>
    <property type="match status" value="1"/>
</dbReference>
<feature type="region of interest" description="Disordered" evidence="3">
    <location>
        <begin position="58"/>
        <end position="80"/>
    </location>
</feature>
<feature type="compositionally biased region" description="Low complexity" evidence="3">
    <location>
        <begin position="62"/>
        <end position="75"/>
    </location>
</feature>
<evidence type="ECO:0000256" key="2">
    <source>
        <dbReference type="SAM" id="Coils"/>
    </source>
</evidence>
<keyword evidence="6" id="KW-1185">Reference proteome</keyword>
<protein>
    <recommendedName>
        <fullName evidence="4">Zn(2)-C6 fungal-type domain-containing protein</fullName>
    </recommendedName>
</protein>
<dbReference type="InterPro" id="IPR021858">
    <property type="entry name" value="Fun_TF"/>
</dbReference>
<dbReference type="OrthoDB" id="5126878at2759"/>
<dbReference type="Proteomes" id="UP000813461">
    <property type="component" value="Unassembled WGS sequence"/>
</dbReference>